<dbReference type="Pfam" id="PF12921">
    <property type="entry name" value="ATP13"/>
    <property type="match status" value="1"/>
</dbReference>
<dbReference type="AlphaFoldDB" id="A0A9W9FVD7"/>
<proteinExistence type="predicted"/>
<organism evidence="5 6">
    <name type="scientific">Penicillium angulare</name>
    <dbReference type="NCBI Taxonomy" id="116970"/>
    <lineage>
        <taxon>Eukaryota</taxon>
        <taxon>Fungi</taxon>
        <taxon>Dikarya</taxon>
        <taxon>Ascomycota</taxon>
        <taxon>Pezizomycotina</taxon>
        <taxon>Eurotiomycetes</taxon>
        <taxon>Eurotiomycetidae</taxon>
        <taxon>Eurotiales</taxon>
        <taxon>Aspergillaceae</taxon>
        <taxon>Penicillium</taxon>
    </lineage>
</organism>
<dbReference type="InterPro" id="IPR024319">
    <property type="entry name" value="ATPase_expression_mit"/>
</dbReference>
<keyword evidence="6" id="KW-1185">Reference proteome</keyword>
<evidence type="ECO:0000256" key="3">
    <source>
        <dbReference type="ARBA" id="ARBA00023128"/>
    </source>
</evidence>
<name>A0A9W9FVD7_9EURO</name>
<sequence>MRVGFSVGKLSSQWQYSPARIRKPNFSSSIRLRSLNAPGCTRPNSSGTLSDNSRWKTSVSKGDSGKTHSSTIPSVQKEVSTVESSHSSPDDPPAYERVEQIVTETNDPDPSWNSREEELEYAADFYRVLDMGQPDQIMASLTDLRSAQLVASLPQTVFIEALHQLSPAYFVEPFRDLHYPLSSWASLIQGIKRAEEHFDNFVRNLFTIVRYRTLGPHPLELAEYTHLLDCARSMGNGPFAEELWQSMRRENVIPDMNCYNHWMEAQVWDHCYTGKEAFRLRVVPKTYKKRRADYRNVGWQGPGSGNNSVRRKIFPMYRIMMKAGHSPDERTCINLLLASARTGHKLGMREVMQTVWNVDIDAVKEAEDPSKLPPPTPYPKSSALYPTEKLLFAIAHAFGTNNDILGAVQVIQFLSAHYNIKVPAKAWHELLERAFVLSRVRPGGVRNRWENELGKVSPDVVRSIFKTMTSEPHNVKTSGNVWRFMLKTAYAFGTLEECRTYLSHAYKLLLSTRRQQEMARQLVVRLLHPVLQAPIGTGENQQVNPNLLKSPLLAEAINKYDIKRFELYQQTRLLQRSAMSIAVKKEWKEISFESWIYQLRPKILEEWQDFIPKRFLHHYGDLAGFICFRGNTNFADRDWNRGPYVPVKRVTDGKKPGAFPDAFPFWKEAERWDYMQERYPWLDTSVKPLSTLFTFQTELSDEIKAKIRELQQTWVDYPEDHPLAGSGFHGRLVHLGLAKSLERSSFLLDENSLI</sequence>
<evidence type="ECO:0000313" key="6">
    <source>
        <dbReference type="Proteomes" id="UP001149165"/>
    </source>
</evidence>
<dbReference type="Gene3D" id="1.25.40.10">
    <property type="entry name" value="Tetratricopeptide repeat domain"/>
    <property type="match status" value="1"/>
</dbReference>
<evidence type="ECO:0000313" key="5">
    <source>
        <dbReference type="EMBL" id="KAJ5107124.1"/>
    </source>
</evidence>
<reference evidence="5" key="2">
    <citation type="journal article" date="2023" name="IMA Fungus">
        <title>Comparative genomic study of the Penicillium genus elucidates a diverse pangenome and 15 lateral gene transfer events.</title>
        <authorList>
            <person name="Petersen C."/>
            <person name="Sorensen T."/>
            <person name="Nielsen M.R."/>
            <person name="Sondergaard T.E."/>
            <person name="Sorensen J.L."/>
            <person name="Fitzpatrick D.A."/>
            <person name="Frisvad J.C."/>
            <person name="Nielsen K.L."/>
        </authorList>
    </citation>
    <scope>NUCLEOTIDE SEQUENCE</scope>
    <source>
        <strain evidence="5">IBT 30069</strain>
    </source>
</reference>
<reference evidence="5" key="1">
    <citation type="submission" date="2022-11" db="EMBL/GenBank/DDBJ databases">
        <authorList>
            <person name="Petersen C."/>
        </authorList>
    </citation>
    <scope>NUCLEOTIDE SEQUENCE</scope>
    <source>
        <strain evidence="5">IBT 30069</strain>
    </source>
</reference>
<dbReference type="EMBL" id="JAPQKH010000003">
    <property type="protein sequence ID" value="KAJ5107124.1"/>
    <property type="molecule type" value="Genomic_DNA"/>
</dbReference>
<keyword evidence="2" id="KW-0809">Transit peptide</keyword>
<gene>
    <name evidence="5" type="ORF">N7456_003799</name>
</gene>
<evidence type="ECO:0000256" key="1">
    <source>
        <dbReference type="ARBA" id="ARBA00004173"/>
    </source>
</evidence>
<evidence type="ECO:0000256" key="2">
    <source>
        <dbReference type="ARBA" id="ARBA00022946"/>
    </source>
</evidence>
<protein>
    <recommendedName>
        <fullName evidence="7">ATPase expression protein 2, mitochondrial</fullName>
    </recommendedName>
</protein>
<accession>A0A9W9FVD7</accession>
<dbReference type="GO" id="GO:0005739">
    <property type="term" value="C:mitochondrion"/>
    <property type="evidence" value="ECO:0007669"/>
    <property type="project" value="UniProtKB-SubCell"/>
</dbReference>
<dbReference type="InterPro" id="IPR011990">
    <property type="entry name" value="TPR-like_helical_dom_sf"/>
</dbReference>
<dbReference type="OrthoDB" id="185373at2759"/>
<dbReference type="Proteomes" id="UP001149165">
    <property type="component" value="Unassembled WGS sequence"/>
</dbReference>
<feature type="region of interest" description="Disordered" evidence="4">
    <location>
        <begin position="32"/>
        <end position="94"/>
    </location>
</feature>
<evidence type="ECO:0008006" key="7">
    <source>
        <dbReference type="Google" id="ProtNLM"/>
    </source>
</evidence>
<evidence type="ECO:0000256" key="4">
    <source>
        <dbReference type="SAM" id="MobiDB-lite"/>
    </source>
</evidence>
<feature type="compositionally biased region" description="Polar residues" evidence="4">
    <location>
        <begin position="42"/>
        <end position="87"/>
    </location>
</feature>
<keyword evidence="3" id="KW-0496">Mitochondrion</keyword>
<comment type="subcellular location">
    <subcellularLocation>
        <location evidence="1">Mitochondrion</location>
    </subcellularLocation>
</comment>
<comment type="caution">
    <text evidence="5">The sequence shown here is derived from an EMBL/GenBank/DDBJ whole genome shotgun (WGS) entry which is preliminary data.</text>
</comment>